<evidence type="ECO:0000259" key="9">
    <source>
        <dbReference type="PROSITE" id="PS51217"/>
    </source>
</evidence>
<dbReference type="PROSITE" id="PS51217">
    <property type="entry name" value="UVRD_HELICASE_CTER"/>
    <property type="match status" value="1"/>
</dbReference>
<dbReference type="InterPro" id="IPR000212">
    <property type="entry name" value="DNA_helicase_UvrD/REP"/>
</dbReference>
<protein>
    <recommendedName>
        <fullName evidence="7">DNA 3'-5' helicase</fullName>
        <ecNumber evidence="7">5.6.2.4</ecNumber>
    </recommendedName>
</protein>
<dbReference type="GO" id="GO:0000725">
    <property type="term" value="P:recombinational repair"/>
    <property type="evidence" value="ECO:0007669"/>
    <property type="project" value="TreeGrafter"/>
</dbReference>
<evidence type="ECO:0000256" key="5">
    <source>
        <dbReference type="ARBA" id="ARBA00023235"/>
    </source>
</evidence>
<evidence type="ECO:0000256" key="6">
    <source>
        <dbReference type="ARBA" id="ARBA00034617"/>
    </source>
</evidence>
<evidence type="ECO:0000256" key="3">
    <source>
        <dbReference type="ARBA" id="ARBA00022806"/>
    </source>
</evidence>
<evidence type="ECO:0000256" key="1">
    <source>
        <dbReference type="ARBA" id="ARBA00022741"/>
    </source>
</evidence>
<feature type="non-terminal residue" evidence="10">
    <location>
        <position position="201"/>
    </location>
</feature>
<name>K1U2K2_9ZZZZ</name>
<evidence type="ECO:0000256" key="7">
    <source>
        <dbReference type="ARBA" id="ARBA00034808"/>
    </source>
</evidence>
<dbReference type="EC" id="5.6.2.4" evidence="7"/>
<keyword evidence="1" id="KW-0547">Nucleotide-binding</keyword>
<gene>
    <name evidence="10" type="ORF">OBE_06310</name>
</gene>
<evidence type="ECO:0000256" key="8">
    <source>
        <dbReference type="ARBA" id="ARBA00048988"/>
    </source>
</evidence>
<dbReference type="PANTHER" id="PTHR11070">
    <property type="entry name" value="UVRD / RECB / PCRA DNA HELICASE FAMILY MEMBER"/>
    <property type="match status" value="1"/>
</dbReference>
<dbReference type="PANTHER" id="PTHR11070:SF2">
    <property type="entry name" value="ATP-DEPENDENT DNA HELICASE SRS2"/>
    <property type="match status" value="1"/>
</dbReference>
<comment type="caution">
    <text evidence="10">The sequence shown here is derived from an EMBL/GenBank/DDBJ whole genome shotgun (WGS) entry which is preliminary data.</text>
</comment>
<dbReference type="Pfam" id="PF13361">
    <property type="entry name" value="UvrD_C"/>
    <property type="match status" value="1"/>
</dbReference>
<dbReference type="GO" id="GO:0005829">
    <property type="term" value="C:cytosol"/>
    <property type="evidence" value="ECO:0007669"/>
    <property type="project" value="TreeGrafter"/>
</dbReference>
<evidence type="ECO:0000313" key="10">
    <source>
        <dbReference type="EMBL" id="EKC65726.1"/>
    </source>
</evidence>
<keyword evidence="3 10" id="KW-0347">Helicase</keyword>
<dbReference type="InterPro" id="IPR014016">
    <property type="entry name" value="UvrD-like_ATP-bd"/>
</dbReference>
<dbReference type="GO" id="GO:0016787">
    <property type="term" value="F:hydrolase activity"/>
    <property type="evidence" value="ECO:0007669"/>
    <property type="project" value="UniProtKB-KW"/>
</dbReference>
<dbReference type="InterPro" id="IPR014017">
    <property type="entry name" value="DNA_helicase_UvrD-like_C"/>
</dbReference>
<dbReference type="AlphaFoldDB" id="K1U2K2"/>
<dbReference type="GO" id="GO:0005524">
    <property type="term" value="F:ATP binding"/>
    <property type="evidence" value="ECO:0007669"/>
    <property type="project" value="UniProtKB-KW"/>
</dbReference>
<keyword evidence="5" id="KW-0413">Isomerase</keyword>
<comment type="catalytic activity">
    <reaction evidence="8">
        <text>ATP + H2O = ADP + phosphate + H(+)</text>
        <dbReference type="Rhea" id="RHEA:13065"/>
        <dbReference type="ChEBI" id="CHEBI:15377"/>
        <dbReference type="ChEBI" id="CHEBI:15378"/>
        <dbReference type="ChEBI" id="CHEBI:30616"/>
        <dbReference type="ChEBI" id="CHEBI:43474"/>
        <dbReference type="ChEBI" id="CHEBI:456216"/>
        <dbReference type="EC" id="5.6.2.4"/>
    </reaction>
</comment>
<proteinExistence type="predicted"/>
<organism evidence="10">
    <name type="scientific">human gut metagenome</name>
    <dbReference type="NCBI Taxonomy" id="408170"/>
    <lineage>
        <taxon>unclassified sequences</taxon>
        <taxon>metagenomes</taxon>
        <taxon>organismal metagenomes</taxon>
    </lineage>
</organism>
<dbReference type="Gene3D" id="1.10.486.10">
    <property type="entry name" value="PCRA, domain 4"/>
    <property type="match status" value="1"/>
</dbReference>
<dbReference type="EMBL" id="AJWZ01004335">
    <property type="protein sequence ID" value="EKC65726.1"/>
    <property type="molecule type" value="Genomic_DNA"/>
</dbReference>
<dbReference type="Gene3D" id="3.40.50.300">
    <property type="entry name" value="P-loop containing nucleotide triphosphate hydrolases"/>
    <property type="match status" value="2"/>
</dbReference>
<feature type="domain" description="UvrD-like helicase C-terminal" evidence="9">
    <location>
        <begin position="57"/>
        <end position="201"/>
    </location>
</feature>
<keyword evidence="2" id="KW-0378">Hydrolase</keyword>
<evidence type="ECO:0000256" key="2">
    <source>
        <dbReference type="ARBA" id="ARBA00022801"/>
    </source>
</evidence>
<comment type="catalytic activity">
    <reaction evidence="6">
        <text>Couples ATP hydrolysis with the unwinding of duplex DNA by translocating in the 3'-5' direction.</text>
        <dbReference type="EC" id="5.6.2.4"/>
    </reaction>
</comment>
<dbReference type="Pfam" id="PF00580">
    <property type="entry name" value="UvrD-helicase"/>
    <property type="match status" value="1"/>
</dbReference>
<dbReference type="GO" id="GO:0033202">
    <property type="term" value="C:DNA helicase complex"/>
    <property type="evidence" value="ECO:0007669"/>
    <property type="project" value="TreeGrafter"/>
</dbReference>
<dbReference type="GO" id="GO:0003677">
    <property type="term" value="F:DNA binding"/>
    <property type="evidence" value="ECO:0007669"/>
    <property type="project" value="InterPro"/>
</dbReference>
<keyword evidence="4" id="KW-0067">ATP-binding</keyword>
<dbReference type="GO" id="GO:0043138">
    <property type="term" value="F:3'-5' DNA helicase activity"/>
    <property type="evidence" value="ECO:0007669"/>
    <property type="project" value="UniProtKB-EC"/>
</dbReference>
<sequence>QLAALLADGWGNICVVGDDDQSIYKFRGATIENILNFEKQYKNARTIRLEQNYRSTGRILDAANHVIANNTGRKGKTLWTKAEAGDPLTLYCATNENDEARYVATKIMDDFGHGMNFRDHAVLYRMNAQSNQLEYAFKRNGIPYRIIGGTRFFDRAEVKDMLAYLCVIQTPGDDLRLTRIINTPARGIGARTVETAAQLAH</sequence>
<dbReference type="SUPFAM" id="SSF52540">
    <property type="entry name" value="P-loop containing nucleoside triphosphate hydrolases"/>
    <property type="match status" value="1"/>
</dbReference>
<evidence type="ECO:0000256" key="4">
    <source>
        <dbReference type="ARBA" id="ARBA00022840"/>
    </source>
</evidence>
<accession>K1U2K2</accession>
<reference evidence="10" key="1">
    <citation type="journal article" date="2013" name="Environ. Microbiol.">
        <title>Microbiota from the distal guts of lean and obese adolescents exhibit partial functional redundancy besides clear differences in community structure.</title>
        <authorList>
            <person name="Ferrer M."/>
            <person name="Ruiz A."/>
            <person name="Lanza F."/>
            <person name="Haange S.B."/>
            <person name="Oberbach A."/>
            <person name="Till H."/>
            <person name="Bargiela R."/>
            <person name="Campoy C."/>
            <person name="Segura M.T."/>
            <person name="Richter M."/>
            <person name="von Bergen M."/>
            <person name="Seifert J."/>
            <person name="Suarez A."/>
        </authorList>
    </citation>
    <scope>NUCLEOTIDE SEQUENCE</scope>
</reference>
<dbReference type="InterPro" id="IPR027417">
    <property type="entry name" value="P-loop_NTPase"/>
</dbReference>
<feature type="non-terminal residue" evidence="10">
    <location>
        <position position="1"/>
    </location>
</feature>